<dbReference type="GO" id="GO:0009228">
    <property type="term" value="P:thiamine biosynthetic process"/>
    <property type="evidence" value="ECO:0007669"/>
    <property type="project" value="UniProtKB-KW"/>
</dbReference>
<gene>
    <name evidence="9" type="primary">thiE</name>
    <name evidence="13" type="ORF">SAMN04488024_103202</name>
</gene>
<dbReference type="GO" id="GO:0004789">
    <property type="term" value="F:thiamine-phosphate diphosphorylase activity"/>
    <property type="evidence" value="ECO:0007669"/>
    <property type="project" value="UniProtKB-UniRule"/>
</dbReference>
<protein>
    <recommendedName>
        <fullName evidence="9">Thiamine-phosphate synthase</fullName>
        <shortName evidence="9">TP synthase</shortName>
        <shortName evidence="9">TPS</shortName>
        <ecNumber evidence="9">2.5.1.3</ecNumber>
    </recommendedName>
    <alternativeName>
        <fullName evidence="9">Thiamine-phosphate pyrophosphorylase</fullName>
        <shortName evidence="9">TMP pyrophosphorylase</shortName>
        <shortName evidence="9">TMP-PPase</shortName>
    </alternativeName>
</protein>
<comment type="catalytic activity">
    <reaction evidence="6 9 10">
        <text>4-methyl-5-(2-phosphooxyethyl)-thiazole + 4-amino-2-methyl-5-(diphosphooxymethyl)pyrimidine + H(+) = thiamine phosphate + diphosphate</text>
        <dbReference type="Rhea" id="RHEA:22328"/>
        <dbReference type="ChEBI" id="CHEBI:15378"/>
        <dbReference type="ChEBI" id="CHEBI:33019"/>
        <dbReference type="ChEBI" id="CHEBI:37575"/>
        <dbReference type="ChEBI" id="CHEBI:57841"/>
        <dbReference type="ChEBI" id="CHEBI:58296"/>
        <dbReference type="EC" id="2.5.1.3"/>
    </reaction>
</comment>
<evidence type="ECO:0000313" key="13">
    <source>
        <dbReference type="EMBL" id="SDC85625.1"/>
    </source>
</evidence>
<evidence type="ECO:0000256" key="7">
    <source>
        <dbReference type="ARBA" id="ARBA00047851"/>
    </source>
</evidence>
<evidence type="ECO:0000256" key="9">
    <source>
        <dbReference type="HAMAP-Rule" id="MF_00097"/>
    </source>
</evidence>
<dbReference type="Pfam" id="PF02581">
    <property type="entry name" value="TMP-TENI"/>
    <property type="match status" value="1"/>
</dbReference>
<feature type="binding site" evidence="9">
    <location>
        <position position="113"/>
    </location>
    <ligand>
        <name>4-amino-2-methyl-5-(diphosphooxymethyl)pyrimidine</name>
        <dbReference type="ChEBI" id="CHEBI:57841"/>
    </ligand>
</feature>
<feature type="binding site" evidence="9">
    <location>
        <begin position="42"/>
        <end position="46"/>
    </location>
    <ligand>
        <name>4-amino-2-methyl-5-(diphosphooxymethyl)pyrimidine</name>
        <dbReference type="ChEBI" id="CHEBI:57841"/>
    </ligand>
</feature>
<keyword evidence="5 9" id="KW-0784">Thiamine biosynthesis</keyword>
<evidence type="ECO:0000256" key="1">
    <source>
        <dbReference type="ARBA" id="ARBA00005165"/>
    </source>
</evidence>
<feature type="binding site" evidence="9">
    <location>
        <position position="142"/>
    </location>
    <ligand>
        <name>4-amino-2-methyl-5-(diphosphooxymethyl)pyrimidine</name>
        <dbReference type="ChEBI" id="CHEBI:57841"/>
    </ligand>
</feature>
<dbReference type="UniPathway" id="UPA00060">
    <property type="reaction ID" value="UER00141"/>
</dbReference>
<comment type="catalytic activity">
    <reaction evidence="8 9 10">
        <text>2-[(2R,5Z)-2-carboxy-4-methylthiazol-5(2H)-ylidene]ethyl phosphate + 4-amino-2-methyl-5-(diphosphooxymethyl)pyrimidine + 2 H(+) = thiamine phosphate + CO2 + diphosphate</text>
        <dbReference type="Rhea" id="RHEA:47844"/>
        <dbReference type="ChEBI" id="CHEBI:15378"/>
        <dbReference type="ChEBI" id="CHEBI:16526"/>
        <dbReference type="ChEBI" id="CHEBI:33019"/>
        <dbReference type="ChEBI" id="CHEBI:37575"/>
        <dbReference type="ChEBI" id="CHEBI:57841"/>
        <dbReference type="ChEBI" id="CHEBI:62899"/>
        <dbReference type="EC" id="2.5.1.3"/>
    </reaction>
</comment>
<dbReference type="Gene3D" id="3.20.20.70">
    <property type="entry name" value="Aldolase class I"/>
    <property type="match status" value="1"/>
</dbReference>
<dbReference type="InterPro" id="IPR013785">
    <property type="entry name" value="Aldolase_TIM"/>
</dbReference>
<comment type="similarity">
    <text evidence="9 10">Belongs to the thiamine-phosphate synthase family.</text>
</comment>
<comment type="pathway">
    <text evidence="1 9 11">Cofactor biosynthesis; thiamine diphosphate biosynthesis; thiamine phosphate from 4-amino-2-methyl-5-diphosphomethylpyrimidine and 4-methyl-5-(2-phosphoethyl)-thiazole: step 1/1.</text>
</comment>
<dbReference type="InterPro" id="IPR036206">
    <property type="entry name" value="ThiamineP_synth_sf"/>
</dbReference>
<evidence type="ECO:0000256" key="3">
    <source>
        <dbReference type="ARBA" id="ARBA00022723"/>
    </source>
</evidence>
<dbReference type="GO" id="GO:0009229">
    <property type="term" value="P:thiamine diphosphate biosynthetic process"/>
    <property type="evidence" value="ECO:0007669"/>
    <property type="project" value="UniProtKB-UniRule"/>
</dbReference>
<proteinExistence type="inferred from homology"/>
<dbReference type="SUPFAM" id="SSF51391">
    <property type="entry name" value="Thiamin phosphate synthase"/>
    <property type="match status" value="1"/>
</dbReference>
<feature type="binding site" evidence="9">
    <location>
        <position position="75"/>
    </location>
    <ligand>
        <name>Mg(2+)</name>
        <dbReference type="ChEBI" id="CHEBI:18420"/>
    </ligand>
</feature>
<dbReference type="GO" id="GO:0005737">
    <property type="term" value="C:cytoplasm"/>
    <property type="evidence" value="ECO:0007669"/>
    <property type="project" value="TreeGrafter"/>
</dbReference>
<dbReference type="EMBL" id="FMZH01000003">
    <property type="protein sequence ID" value="SDC85625.1"/>
    <property type="molecule type" value="Genomic_DNA"/>
</dbReference>
<dbReference type="InterPro" id="IPR034291">
    <property type="entry name" value="TMP_synthase"/>
</dbReference>
<dbReference type="AlphaFoldDB" id="A0A1G6Q1W0"/>
<dbReference type="HAMAP" id="MF_00097">
    <property type="entry name" value="TMP_synthase"/>
    <property type="match status" value="1"/>
</dbReference>
<organism evidence="13 14">
    <name type="scientific">Pedobacter soli</name>
    <dbReference type="NCBI Taxonomy" id="390242"/>
    <lineage>
        <taxon>Bacteria</taxon>
        <taxon>Pseudomonadati</taxon>
        <taxon>Bacteroidota</taxon>
        <taxon>Sphingobacteriia</taxon>
        <taxon>Sphingobacteriales</taxon>
        <taxon>Sphingobacteriaceae</taxon>
        <taxon>Pedobacter</taxon>
    </lineage>
</organism>
<dbReference type="EC" id="2.5.1.3" evidence="9"/>
<feature type="binding site" evidence="9">
    <location>
        <begin position="139"/>
        <end position="141"/>
    </location>
    <ligand>
        <name>2-[(2R,5Z)-2-carboxy-4-methylthiazol-5(2H)-ylidene]ethyl phosphate</name>
        <dbReference type="ChEBI" id="CHEBI:62899"/>
    </ligand>
</feature>
<dbReference type="NCBIfam" id="TIGR00693">
    <property type="entry name" value="thiE"/>
    <property type="match status" value="1"/>
</dbReference>
<comment type="caution">
    <text evidence="9">Lacks conserved residue(s) required for the propagation of feature annotation.</text>
</comment>
<evidence type="ECO:0000256" key="11">
    <source>
        <dbReference type="RuleBase" id="RU004253"/>
    </source>
</evidence>
<feature type="binding site" evidence="9">
    <location>
        <position position="74"/>
    </location>
    <ligand>
        <name>4-amino-2-methyl-5-(diphosphooxymethyl)pyrimidine</name>
        <dbReference type="ChEBI" id="CHEBI:57841"/>
    </ligand>
</feature>
<dbReference type="PANTHER" id="PTHR20857">
    <property type="entry name" value="THIAMINE-PHOSPHATE PYROPHOSPHORYLASE"/>
    <property type="match status" value="1"/>
</dbReference>
<evidence type="ECO:0000256" key="8">
    <source>
        <dbReference type="ARBA" id="ARBA00047883"/>
    </source>
</evidence>
<feature type="domain" description="Thiamine phosphate synthase/TenI" evidence="12">
    <location>
        <begin position="23"/>
        <end position="195"/>
    </location>
</feature>
<evidence type="ECO:0000256" key="5">
    <source>
        <dbReference type="ARBA" id="ARBA00022977"/>
    </source>
</evidence>
<dbReference type="STRING" id="390242.SAMN04488024_103202"/>
<comment type="catalytic activity">
    <reaction evidence="7 9 10">
        <text>2-(2-carboxy-4-methylthiazol-5-yl)ethyl phosphate + 4-amino-2-methyl-5-(diphosphooxymethyl)pyrimidine + 2 H(+) = thiamine phosphate + CO2 + diphosphate</text>
        <dbReference type="Rhea" id="RHEA:47848"/>
        <dbReference type="ChEBI" id="CHEBI:15378"/>
        <dbReference type="ChEBI" id="CHEBI:16526"/>
        <dbReference type="ChEBI" id="CHEBI:33019"/>
        <dbReference type="ChEBI" id="CHEBI:37575"/>
        <dbReference type="ChEBI" id="CHEBI:57841"/>
        <dbReference type="ChEBI" id="CHEBI:62890"/>
        <dbReference type="EC" id="2.5.1.3"/>
    </reaction>
</comment>
<keyword evidence="14" id="KW-1185">Reference proteome</keyword>
<dbReference type="InterPro" id="IPR022998">
    <property type="entry name" value="ThiamineP_synth_TenI"/>
</dbReference>
<evidence type="ECO:0000256" key="4">
    <source>
        <dbReference type="ARBA" id="ARBA00022842"/>
    </source>
</evidence>
<reference evidence="14" key="1">
    <citation type="submission" date="2016-10" db="EMBL/GenBank/DDBJ databases">
        <authorList>
            <person name="Varghese N."/>
            <person name="Submissions S."/>
        </authorList>
    </citation>
    <scope>NUCLEOTIDE SEQUENCE [LARGE SCALE GENOMIC DNA]</scope>
    <source>
        <strain evidence="14">DSM 18609</strain>
    </source>
</reference>
<comment type="cofactor">
    <cofactor evidence="9">
        <name>Mg(2+)</name>
        <dbReference type="ChEBI" id="CHEBI:18420"/>
    </cofactor>
    <text evidence="9">Binds 1 Mg(2+) ion per subunit.</text>
</comment>
<keyword evidence="2 9" id="KW-0808">Transferase</keyword>
<sequence length="220" mass="23724">MSANLNHLPMIHPLQYISQAPKTGTHLDAIEEVLLAGGKWIQLRIKNLPEAEILPFAIAAQALCKRYDAKLIVNDYPQLAKAAGAFGVHLGLQDMPIPQARQIINPDQIIGGTANTFEHILQRVAEGVDYIGLGPFRFTRTKENLSPIVGLEGYQKLMEKVKKAGITTPIIAIGGIEADDIAAILETGVYGIAVSAVLTNQTQTPAILAEMNSKLALNTL</sequence>
<keyword evidence="3 9" id="KW-0479">Metal-binding</keyword>
<evidence type="ECO:0000259" key="12">
    <source>
        <dbReference type="Pfam" id="PF02581"/>
    </source>
</evidence>
<dbReference type="Proteomes" id="UP000199455">
    <property type="component" value="Unassembled WGS sequence"/>
</dbReference>
<dbReference type="CDD" id="cd00564">
    <property type="entry name" value="TMP_TenI"/>
    <property type="match status" value="1"/>
</dbReference>
<feature type="binding site" evidence="9">
    <location>
        <position position="175"/>
    </location>
    <ligand>
        <name>2-[(2R,5Z)-2-carboxy-4-methylthiazol-5(2H)-ylidene]ethyl phosphate</name>
        <dbReference type="ChEBI" id="CHEBI:62899"/>
    </ligand>
</feature>
<dbReference type="GO" id="GO:0000287">
    <property type="term" value="F:magnesium ion binding"/>
    <property type="evidence" value="ECO:0007669"/>
    <property type="project" value="UniProtKB-UniRule"/>
</dbReference>
<evidence type="ECO:0000256" key="2">
    <source>
        <dbReference type="ARBA" id="ARBA00022679"/>
    </source>
</evidence>
<evidence type="ECO:0000256" key="10">
    <source>
        <dbReference type="RuleBase" id="RU003826"/>
    </source>
</evidence>
<accession>A0A1G6Q1W0</accession>
<name>A0A1G6Q1W0_9SPHI</name>
<evidence type="ECO:0000256" key="6">
    <source>
        <dbReference type="ARBA" id="ARBA00047334"/>
    </source>
</evidence>
<dbReference type="PANTHER" id="PTHR20857:SF15">
    <property type="entry name" value="THIAMINE-PHOSPHATE SYNTHASE"/>
    <property type="match status" value="1"/>
</dbReference>
<feature type="binding site" evidence="9">
    <location>
        <position position="94"/>
    </location>
    <ligand>
        <name>Mg(2+)</name>
        <dbReference type="ChEBI" id="CHEBI:18420"/>
    </ligand>
</feature>
<evidence type="ECO:0000313" key="14">
    <source>
        <dbReference type="Proteomes" id="UP000199455"/>
    </source>
</evidence>
<keyword evidence="4 9" id="KW-0460">Magnesium</keyword>
<comment type="function">
    <text evidence="9">Condenses 4-methyl-5-(beta-hydroxyethyl)thiazole monophosphate (THZ-P) and 2-methyl-4-amino-5-hydroxymethyl pyrimidine pyrophosphate (HMP-PP) to form thiamine monophosphate (TMP).</text>
</comment>
<dbReference type="NCBIfam" id="NF000736">
    <property type="entry name" value="PRK00043.2-3"/>
    <property type="match status" value="1"/>
</dbReference>